<dbReference type="NCBIfam" id="TIGR01549">
    <property type="entry name" value="HAD-SF-IA-v1"/>
    <property type="match status" value="1"/>
</dbReference>
<name>W0I3J5_9EURY</name>
<dbReference type="AlphaFoldDB" id="W0I3J5"/>
<dbReference type="PANTHER" id="PTHR43316">
    <property type="entry name" value="HYDROLASE, HALOACID DELAHOGENASE-RELATED"/>
    <property type="match status" value="1"/>
</dbReference>
<protein>
    <submittedName>
        <fullName evidence="4">2-haloalkanoic acid dehalogenase 3</fullName>
    </submittedName>
</protein>
<dbReference type="NCBIfam" id="TIGR01509">
    <property type="entry name" value="HAD-SF-IA-v3"/>
    <property type="match status" value="1"/>
</dbReference>
<organism evidence="4 5">
    <name type="scientific">Thermococcus paralvinellae</name>
    <dbReference type="NCBI Taxonomy" id="582419"/>
    <lineage>
        <taxon>Archaea</taxon>
        <taxon>Methanobacteriati</taxon>
        <taxon>Methanobacteriota</taxon>
        <taxon>Thermococci</taxon>
        <taxon>Thermococcales</taxon>
        <taxon>Thermococcaceae</taxon>
        <taxon>Thermococcus</taxon>
    </lineage>
</organism>
<proteinExistence type="inferred from homology"/>
<dbReference type="SFLD" id="SFLDS00003">
    <property type="entry name" value="Haloacid_Dehalogenase"/>
    <property type="match status" value="1"/>
</dbReference>
<dbReference type="STRING" id="582419.TES1_1264"/>
<dbReference type="RefSeq" id="WP_042681299.1">
    <property type="nucleotide sequence ID" value="NZ_CP006965.1"/>
</dbReference>
<dbReference type="SUPFAM" id="SSF56784">
    <property type="entry name" value="HAD-like"/>
    <property type="match status" value="1"/>
</dbReference>
<keyword evidence="3" id="KW-0175">Coiled coil</keyword>
<reference evidence="4 5" key="1">
    <citation type="journal article" date="2014" name="Int. J. Syst. Evol. Microbiol.">
        <title>Thermococcus paralvinellae sp. nov. and Thermococcus cleftensis sp. nov. of hyperthermophilic heterotrophs from deep-sea hydrothermal vents.</title>
        <authorList>
            <person name="Hensley S.A."/>
            <person name="Jung J.H."/>
            <person name="Park C.S."/>
            <person name="Holden J.F."/>
        </authorList>
    </citation>
    <scope>NUCLEOTIDE SEQUENCE [LARGE SCALE GENOMIC DNA]</scope>
    <source>
        <strain evidence="4 5">ES1</strain>
    </source>
</reference>
<dbReference type="InterPro" id="IPR011950">
    <property type="entry name" value="HAD-SF_hydro_IA_CTE7"/>
</dbReference>
<dbReference type="SFLD" id="SFLDG01135">
    <property type="entry name" value="C1.5.6:_HAD__Beta-PGM__Phospha"/>
    <property type="match status" value="1"/>
</dbReference>
<evidence type="ECO:0000256" key="3">
    <source>
        <dbReference type="SAM" id="Coils"/>
    </source>
</evidence>
<dbReference type="GeneID" id="24907051"/>
<comment type="similarity">
    <text evidence="1">Belongs to the HAD-like hydrolase superfamily.</text>
</comment>
<dbReference type="PANTHER" id="PTHR43316:SF3">
    <property type="entry name" value="HALOACID DEHALOGENASE, TYPE II (AFU_ORTHOLOGUE AFUA_2G07750)-RELATED"/>
    <property type="match status" value="1"/>
</dbReference>
<dbReference type="InterPro" id="IPR006439">
    <property type="entry name" value="HAD-SF_hydro_IA"/>
</dbReference>
<dbReference type="InterPro" id="IPR051540">
    <property type="entry name" value="S-2-haloacid_dehalogenase"/>
</dbReference>
<dbReference type="Pfam" id="PF00702">
    <property type="entry name" value="Hydrolase"/>
    <property type="match status" value="1"/>
</dbReference>
<keyword evidence="2" id="KW-0378">Hydrolase</keyword>
<accession>W0I3J5</accession>
<dbReference type="PRINTS" id="PR00413">
    <property type="entry name" value="HADHALOGNASE"/>
</dbReference>
<dbReference type="NCBIfam" id="TIGR02253">
    <property type="entry name" value="CTE7"/>
    <property type="match status" value="1"/>
</dbReference>
<dbReference type="InterPro" id="IPR036412">
    <property type="entry name" value="HAD-like_sf"/>
</dbReference>
<dbReference type="OrthoDB" id="27736at2157"/>
<dbReference type="Gene3D" id="3.40.50.1000">
    <property type="entry name" value="HAD superfamily/HAD-like"/>
    <property type="match status" value="1"/>
</dbReference>
<feature type="coiled-coil region" evidence="3">
    <location>
        <begin position="24"/>
        <end position="55"/>
    </location>
</feature>
<keyword evidence="5" id="KW-1185">Reference proteome</keyword>
<dbReference type="KEGG" id="ths:TES1_1264"/>
<dbReference type="HOGENOM" id="CLU_045011_8_3_2"/>
<gene>
    <name evidence="4" type="ORF">TES1_1264</name>
</gene>
<dbReference type="Proteomes" id="UP000019027">
    <property type="component" value="Chromosome"/>
</dbReference>
<sequence length="234" mass="26848">MIKAVFFDFVGTLLSKESEAVTHLKIMEEVLKNADAEVEVKAKQLLEEYEHLTKEEFSKLAGRPYKPIRIIEIEVLEKLAQKHGFKVPEDFWQTHLKMHQLHGKLYPEVVETLKELRKRGYHVGLITDSDNDYLRAHLKALGILDLFDSITTSEEAGFFKPHPKVFEIALKKAGVKGEEAVYVGDNPLKDCVGARQVDMISILLDKTGEKRELWEECEFIISDLREVLDIVSEL</sequence>
<dbReference type="EMBL" id="CP006965">
    <property type="protein sequence ID" value="AHF80646.1"/>
    <property type="molecule type" value="Genomic_DNA"/>
</dbReference>
<dbReference type="GO" id="GO:0016787">
    <property type="term" value="F:hydrolase activity"/>
    <property type="evidence" value="ECO:0007669"/>
    <property type="project" value="UniProtKB-KW"/>
</dbReference>
<evidence type="ECO:0000313" key="5">
    <source>
        <dbReference type="Proteomes" id="UP000019027"/>
    </source>
</evidence>
<dbReference type="InterPro" id="IPR023198">
    <property type="entry name" value="PGP-like_dom2"/>
</dbReference>
<evidence type="ECO:0000313" key="4">
    <source>
        <dbReference type="EMBL" id="AHF80646.1"/>
    </source>
</evidence>
<dbReference type="InterPro" id="IPR023214">
    <property type="entry name" value="HAD_sf"/>
</dbReference>
<dbReference type="Gene3D" id="1.10.150.240">
    <property type="entry name" value="Putative phosphatase, domain 2"/>
    <property type="match status" value="1"/>
</dbReference>
<dbReference type="SFLD" id="SFLDG01129">
    <property type="entry name" value="C1.5:_HAD__Beta-PGM__Phosphata"/>
    <property type="match status" value="1"/>
</dbReference>
<evidence type="ECO:0000256" key="1">
    <source>
        <dbReference type="ARBA" id="ARBA00007958"/>
    </source>
</evidence>
<evidence type="ECO:0000256" key="2">
    <source>
        <dbReference type="ARBA" id="ARBA00022801"/>
    </source>
</evidence>